<name>A0A8H4CIU8_COLGL</name>
<proteinExistence type="inferred from homology"/>
<evidence type="ECO:0000256" key="9">
    <source>
        <dbReference type="RuleBase" id="RU000461"/>
    </source>
</evidence>
<evidence type="ECO:0000256" key="6">
    <source>
        <dbReference type="ARBA" id="ARBA00023004"/>
    </source>
</evidence>
<dbReference type="InterPro" id="IPR002403">
    <property type="entry name" value="Cyt_P450_E_grp-IV"/>
</dbReference>
<keyword evidence="6 8" id="KW-0408">Iron</keyword>
<keyword evidence="11" id="KW-1185">Reference proteome</keyword>
<dbReference type="PANTHER" id="PTHR46206">
    <property type="entry name" value="CYTOCHROME P450"/>
    <property type="match status" value="1"/>
</dbReference>
<dbReference type="SUPFAM" id="SSF48264">
    <property type="entry name" value="Cytochrome P450"/>
    <property type="match status" value="1"/>
</dbReference>
<keyword evidence="4 8" id="KW-0479">Metal-binding</keyword>
<dbReference type="RefSeq" id="XP_045263917.1">
    <property type="nucleotide sequence ID" value="XM_045412133.1"/>
</dbReference>
<evidence type="ECO:0000256" key="3">
    <source>
        <dbReference type="ARBA" id="ARBA00022617"/>
    </source>
</evidence>
<dbReference type="InterPro" id="IPR017972">
    <property type="entry name" value="Cyt_P450_CS"/>
</dbReference>
<evidence type="ECO:0000256" key="8">
    <source>
        <dbReference type="PIRSR" id="PIRSR602403-1"/>
    </source>
</evidence>
<comment type="caution">
    <text evidence="10">The sequence shown here is derived from an EMBL/GenBank/DDBJ whole genome shotgun (WGS) entry which is preliminary data.</text>
</comment>
<dbReference type="GO" id="GO:0004497">
    <property type="term" value="F:monooxygenase activity"/>
    <property type="evidence" value="ECO:0007669"/>
    <property type="project" value="UniProtKB-KW"/>
</dbReference>
<evidence type="ECO:0000256" key="1">
    <source>
        <dbReference type="ARBA" id="ARBA00001971"/>
    </source>
</evidence>
<accession>A0A8H4CIU8</accession>
<protein>
    <submittedName>
        <fullName evidence="10">Cytochrome P450 monooygenase 1</fullName>
    </submittedName>
</protein>
<comment type="similarity">
    <text evidence="2 9">Belongs to the cytochrome P450 family.</text>
</comment>
<keyword evidence="3 8" id="KW-0349">Heme</keyword>
<dbReference type="GO" id="GO:0005506">
    <property type="term" value="F:iron ion binding"/>
    <property type="evidence" value="ECO:0007669"/>
    <property type="project" value="InterPro"/>
</dbReference>
<dbReference type="GeneID" id="69019372"/>
<keyword evidence="7 9" id="KW-0503">Monooxygenase</keyword>
<dbReference type="PROSITE" id="PS00086">
    <property type="entry name" value="CYTOCHROME_P450"/>
    <property type="match status" value="1"/>
</dbReference>
<dbReference type="AlphaFoldDB" id="A0A8H4CIU8"/>
<dbReference type="PRINTS" id="PR00465">
    <property type="entry name" value="EP450IV"/>
</dbReference>
<dbReference type="InterPro" id="IPR001128">
    <property type="entry name" value="Cyt_P450"/>
</dbReference>
<gene>
    <name evidence="10" type="ORF">GCG54_00012251</name>
</gene>
<dbReference type="InterPro" id="IPR036396">
    <property type="entry name" value="Cyt_P450_sf"/>
</dbReference>
<reference evidence="10" key="2">
    <citation type="submission" date="2020-03" db="EMBL/GenBank/DDBJ databases">
        <authorList>
            <person name="Fu F.-F."/>
            <person name="Chen J."/>
        </authorList>
    </citation>
    <scope>NUCLEOTIDE SEQUENCE</scope>
    <source>
        <strain evidence="10">Lc1</strain>
    </source>
</reference>
<evidence type="ECO:0000256" key="5">
    <source>
        <dbReference type="ARBA" id="ARBA00023002"/>
    </source>
</evidence>
<evidence type="ECO:0000313" key="10">
    <source>
        <dbReference type="EMBL" id="KAF3804758.1"/>
    </source>
</evidence>
<dbReference type="CDD" id="cd11041">
    <property type="entry name" value="CYP503A1-like"/>
    <property type="match status" value="1"/>
</dbReference>
<organism evidence="10 11">
    <name type="scientific">Colletotrichum gloeosporioides</name>
    <name type="common">Anthracnose fungus</name>
    <name type="synonym">Glomerella cingulata</name>
    <dbReference type="NCBI Taxonomy" id="474922"/>
    <lineage>
        <taxon>Eukaryota</taxon>
        <taxon>Fungi</taxon>
        <taxon>Dikarya</taxon>
        <taxon>Ascomycota</taxon>
        <taxon>Pezizomycotina</taxon>
        <taxon>Sordariomycetes</taxon>
        <taxon>Hypocreomycetidae</taxon>
        <taxon>Glomerellales</taxon>
        <taxon>Glomerellaceae</taxon>
        <taxon>Colletotrichum</taxon>
        <taxon>Colletotrichum gloeosporioides species complex</taxon>
    </lineage>
</organism>
<keyword evidence="5 9" id="KW-0560">Oxidoreductase</keyword>
<evidence type="ECO:0000256" key="2">
    <source>
        <dbReference type="ARBA" id="ARBA00010617"/>
    </source>
</evidence>
<comment type="cofactor">
    <cofactor evidence="1 8">
        <name>heme</name>
        <dbReference type="ChEBI" id="CHEBI:30413"/>
    </cofactor>
</comment>
<evidence type="ECO:0000256" key="7">
    <source>
        <dbReference type="ARBA" id="ARBA00023033"/>
    </source>
</evidence>
<evidence type="ECO:0000256" key="4">
    <source>
        <dbReference type="ARBA" id="ARBA00022723"/>
    </source>
</evidence>
<evidence type="ECO:0000313" key="11">
    <source>
        <dbReference type="Proteomes" id="UP000613401"/>
    </source>
</evidence>
<reference evidence="10" key="1">
    <citation type="journal article" date="2020" name="Phytopathology">
        <title>Genome sequence and comparative analysis of Colletotrichum gloeosporioides isolated from Liriodendron leaves.</title>
        <authorList>
            <person name="Fu F.F."/>
            <person name="Hao Z."/>
            <person name="Wang P."/>
            <person name="Lu Y."/>
            <person name="Xue L.J."/>
            <person name="Wei G."/>
            <person name="Tian Y."/>
            <person name="Baishi H."/>
            <person name="Xu H."/>
            <person name="Shi J."/>
            <person name="Cheng T."/>
            <person name="Wang G."/>
            <person name="Yi Y."/>
            <person name="Chen J."/>
        </authorList>
    </citation>
    <scope>NUCLEOTIDE SEQUENCE</scope>
    <source>
        <strain evidence="10">Lc1</strain>
    </source>
</reference>
<dbReference type="GO" id="GO:0016705">
    <property type="term" value="F:oxidoreductase activity, acting on paired donors, with incorporation or reduction of molecular oxygen"/>
    <property type="evidence" value="ECO:0007669"/>
    <property type="project" value="InterPro"/>
</dbReference>
<dbReference type="Pfam" id="PF00067">
    <property type="entry name" value="p450"/>
    <property type="match status" value="1"/>
</dbReference>
<dbReference type="PANTHER" id="PTHR46206:SF2">
    <property type="entry name" value="CYTOCHROME P450 MONOOXYGENASE AUSG-RELATED"/>
    <property type="match status" value="1"/>
</dbReference>
<dbReference type="Proteomes" id="UP000613401">
    <property type="component" value="Unassembled WGS sequence"/>
</dbReference>
<dbReference type="Gene3D" id="1.10.630.10">
    <property type="entry name" value="Cytochrome P450"/>
    <property type="match status" value="1"/>
</dbReference>
<dbReference type="EMBL" id="WVTB01000049">
    <property type="protein sequence ID" value="KAF3804758.1"/>
    <property type="molecule type" value="Genomic_DNA"/>
</dbReference>
<sequence>MASSSPVAHPSSWVDTALPLGLELQPHGYIITAFLVVLVTSVAFKLAKRDNSIPFVDPPTWLRPRPLARMDFLKTGMSVLDKAKSSVADKPFRVLSENGDLTVLPPRFAHSIRNEDDLNFRAFIKADFHYGIAGFEPFGFVDHDSQILQNVARKQLTKYLNTVTEPLSLETAFAASHIFGESPEWRSIPAKDAILDLVARLSSRVFLGDELCRNEAWLRVTKDYTVISFMAAMKLTFVPRPLRPLLHWFLPDCRLVRQHLAQARALISGVIEQRRAAKHEAAAKGEEAPSYNDAIEWAEMECKGQAYDAAVFQLTLSFAAIHTTTDLLAQTMLFLANQPELITPLREEVVQVLKAEGWRKTALYNMKLMDSALKETQRMKPNSMFQMRRLATKDITLDEGITIRRGERLVVDASAMKDPKIHGEDVDTYDMYRFRRMREEPGKMHKAQLVTTSPEHLAFGHGQHACPGRFFASNEVKVALCHLLLKYDWKLAPGNTADPFVVGVARQINPKTVIMFRRRKEELDIDSLDFAVEGGERE</sequence>
<feature type="binding site" description="axial binding residue" evidence="8">
    <location>
        <position position="466"/>
    </location>
    <ligand>
        <name>heme</name>
        <dbReference type="ChEBI" id="CHEBI:30413"/>
    </ligand>
    <ligandPart>
        <name>Fe</name>
        <dbReference type="ChEBI" id="CHEBI:18248"/>
    </ligandPart>
</feature>
<dbReference type="GO" id="GO:0020037">
    <property type="term" value="F:heme binding"/>
    <property type="evidence" value="ECO:0007669"/>
    <property type="project" value="InterPro"/>
</dbReference>